<dbReference type="Pfam" id="PF00168">
    <property type="entry name" value="C2"/>
    <property type="match status" value="1"/>
</dbReference>
<dbReference type="InterPro" id="IPR035892">
    <property type="entry name" value="C2_domain_sf"/>
</dbReference>
<sequence length="191" mass="22175">MERLRNIKESGIVPNLKDELHKAESWWKNRQDHIIPIRVIQSSPSPISENPGQLILTVVRAEDLHQSRLSKLTERTSIVERPYVVIECNHQRFQTAQADTISTNRNPQWTFDSGPFAFKVMNSNTDRVMIWVQQDDPVHAVARNARKVLGICDINVRHFLDQERVWIPLRRDNRPAGQLLLKVSFVAVEKK</sequence>
<dbReference type="PROSITE" id="PS50004">
    <property type="entry name" value="C2"/>
    <property type="match status" value="1"/>
</dbReference>
<keyword evidence="3" id="KW-1185">Reference proteome</keyword>
<dbReference type="Proteomes" id="UP000663828">
    <property type="component" value="Unassembled WGS sequence"/>
</dbReference>
<evidence type="ECO:0000313" key="3">
    <source>
        <dbReference type="Proteomes" id="UP000663828"/>
    </source>
</evidence>
<organism evidence="2 3">
    <name type="scientific">Adineta ricciae</name>
    <name type="common">Rotifer</name>
    <dbReference type="NCBI Taxonomy" id="249248"/>
    <lineage>
        <taxon>Eukaryota</taxon>
        <taxon>Metazoa</taxon>
        <taxon>Spiralia</taxon>
        <taxon>Gnathifera</taxon>
        <taxon>Rotifera</taxon>
        <taxon>Eurotatoria</taxon>
        <taxon>Bdelloidea</taxon>
        <taxon>Adinetida</taxon>
        <taxon>Adinetidae</taxon>
        <taxon>Adineta</taxon>
    </lineage>
</organism>
<dbReference type="SUPFAM" id="SSF49562">
    <property type="entry name" value="C2 domain (Calcium/lipid-binding domain, CaLB)"/>
    <property type="match status" value="1"/>
</dbReference>
<evidence type="ECO:0000259" key="1">
    <source>
        <dbReference type="PROSITE" id="PS50004"/>
    </source>
</evidence>
<comment type="caution">
    <text evidence="2">The sequence shown here is derived from an EMBL/GenBank/DDBJ whole genome shotgun (WGS) entry which is preliminary data.</text>
</comment>
<dbReference type="Gene3D" id="2.60.40.150">
    <property type="entry name" value="C2 domain"/>
    <property type="match status" value="1"/>
</dbReference>
<gene>
    <name evidence="2" type="ORF">XAT740_LOCUS5366</name>
</gene>
<dbReference type="InterPro" id="IPR000008">
    <property type="entry name" value="C2_dom"/>
</dbReference>
<name>A0A813VVM5_ADIRI</name>
<accession>A0A813VVM5</accession>
<protein>
    <recommendedName>
        <fullName evidence="1">C2 domain-containing protein</fullName>
    </recommendedName>
</protein>
<feature type="domain" description="C2" evidence="1">
    <location>
        <begin position="35"/>
        <end position="169"/>
    </location>
</feature>
<evidence type="ECO:0000313" key="2">
    <source>
        <dbReference type="EMBL" id="CAF0848743.1"/>
    </source>
</evidence>
<dbReference type="AlphaFoldDB" id="A0A813VVM5"/>
<proteinExistence type="predicted"/>
<dbReference type="EMBL" id="CAJNOR010000230">
    <property type="protein sequence ID" value="CAF0848743.1"/>
    <property type="molecule type" value="Genomic_DNA"/>
</dbReference>
<reference evidence="2" key="1">
    <citation type="submission" date="2021-02" db="EMBL/GenBank/DDBJ databases">
        <authorList>
            <person name="Nowell W R."/>
        </authorList>
    </citation>
    <scope>NUCLEOTIDE SEQUENCE</scope>
</reference>